<name>A0A6J5KXS0_9CAUD</name>
<reference evidence="1" key="1">
    <citation type="submission" date="2020-04" db="EMBL/GenBank/DDBJ databases">
        <authorList>
            <person name="Chiriac C."/>
            <person name="Salcher M."/>
            <person name="Ghai R."/>
            <person name="Kavagutti S V."/>
        </authorList>
    </citation>
    <scope>NUCLEOTIDE SEQUENCE</scope>
</reference>
<accession>A0A6J5KXS0</accession>
<evidence type="ECO:0000313" key="1">
    <source>
        <dbReference type="EMBL" id="CAB4125743.1"/>
    </source>
</evidence>
<gene>
    <name evidence="1" type="ORF">UFOVP54_216</name>
</gene>
<protein>
    <submittedName>
        <fullName evidence="1">Uncharacterized protein</fullName>
    </submittedName>
</protein>
<organism evidence="1">
    <name type="scientific">uncultured Caudovirales phage</name>
    <dbReference type="NCBI Taxonomy" id="2100421"/>
    <lineage>
        <taxon>Viruses</taxon>
        <taxon>Duplodnaviria</taxon>
        <taxon>Heunggongvirae</taxon>
        <taxon>Uroviricota</taxon>
        <taxon>Caudoviricetes</taxon>
        <taxon>Peduoviridae</taxon>
        <taxon>Maltschvirus</taxon>
        <taxon>Maltschvirus maltsch</taxon>
    </lineage>
</organism>
<sequence length="75" mass="9099">MTLKERFKQWLDTDPRLQIREVQLEVIAEDFAIGFAEWLRNKTAQIKGDRYKLFSDFEIYTIKELLEIYKKEKGL</sequence>
<dbReference type="EMBL" id="LR796188">
    <property type="protein sequence ID" value="CAB4125743.1"/>
    <property type="molecule type" value="Genomic_DNA"/>
</dbReference>
<proteinExistence type="predicted"/>